<dbReference type="InterPro" id="IPR002933">
    <property type="entry name" value="Peptidase_M20"/>
</dbReference>
<gene>
    <name evidence="4" type="ORF">WMO63_14990</name>
</gene>
<dbReference type="InterPro" id="IPR011650">
    <property type="entry name" value="Peptidase_M20_dimer"/>
</dbReference>
<proteinExistence type="predicted"/>
<dbReference type="Gene3D" id="3.30.70.360">
    <property type="match status" value="1"/>
</dbReference>
<sequence length="412" mass="44137">MSIIGMNKMESVFTKMLENQLVKEGLVFLQEDDENTLNEQIELTLVPAPSFQEAEKGKLFQSKLASFGLDDIQQDRHGNVFGIRYGTGKGPRIFVCAHLDTVFPEGTVITAEWKDGKVYAPGISDDGRGLAAVLTVLRAFHKTNIETEGDIIFGATVGEEGLGDLRGVKGLFKDREDIDAFISLEPGTPEEITYLGTGSHRYHVTYKGSGGHSFGDFGIPSAIHALGRAVSEMADLETPLDPKTTFTVGTITGGTSVNTIAQEASMMVDLRSNSQEELLQLEEKVLVILEKAAEEENNRWSSEKTAIEVVIKQVGNRPAGTQDPEAAIVQTVIAAGKSIGLIPVRSSASSTDSNVPISLGIPAVTLGAGGACGGIHTLEEYFDPKDAYLGPQNLFLTILGLVGIKDSTEPLL</sequence>
<dbReference type="Gene3D" id="3.40.630.10">
    <property type="entry name" value="Zn peptidases"/>
    <property type="match status" value="1"/>
</dbReference>
<accession>A0ABV1F0R6</accession>
<reference evidence="4 5" key="1">
    <citation type="submission" date="2024-03" db="EMBL/GenBank/DDBJ databases">
        <title>Human intestinal bacterial collection.</title>
        <authorList>
            <person name="Pauvert C."/>
            <person name="Hitch T.C.A."/>
            <person name="Clavel T."/>
        </authorList>
    </citation>
    <scope>NUCLEOTIDE SEQUENCE [LARGE SCALE GENOMIC DNA]</scope>
    <source>
        <strain evidence="4 5">CLA-SR-H024</strain>
    </source>
</reference>
<dbReference type="InterPro" id="IPR036264">
    <property type="entry name" value="Bact_exopeptidase_dim_dom"/>
</dbReference>
<evidence type="ECO:0000313" key="4">
    <source>
        <dbReference type="EMBL" id="MEQ2466963.1"/>
    </source>
</evidence>
<protein>
    <submittedName>
        <fullName evidence="4">M20/M25/M40 family metallo-hydrolase</fullName>
    </submittedName>
</protein>
<dbReference type="EMBL" id="JBBMFN010000038">
    <property type="protein sequence ID" value="MEQ2466963.1"/>
    <property type="molecule type" value="Genomic_DNA"/>
</dbReference>
<keyword evidence="5" id="KW-1185">Reference proteome</keyword>
<dbReference type="RefSeq" id="WP_235252034.1">
    <property type="nucleotide sequence ID" value="NZ_JBBMFN010000038.1"/>
</dbReference>
<evidence type="ECO:0000256" key="2">
    <source>
        <dbReference type="ARBA" id="ARBA00022801"/>
    </source>
</evidence>
<name>A0ABV1F0R6_9BACI</name>
<evidence type="ECO:0000259" key="3">
    <source>
        <dbReference type="Pfam" id="PF07687"/>
    </source>
</evidence>
<dbReference type="PANTHER" id="PTHR43808">
    <property type="entry name" value="ACETYLORNITHINE DEACETYLASE"/>
    <property type="match status" value="1"/>
</dbReference>
<dbReference type="Pfam" id="PF01546">
    <property type="entry name" value="Peptidase_M20"/>
    <property type="match status" value="1"/>
</dbReference>
<feature type="domain" description="Peptidase M20 dimerisation" evidence="3">
    <location>
        <begin position="198"/>
        <end position="295"/>
    </location>
</feature>
<dbReference type="Pfam" id="PF07687">
    <property type="entry name" value="M20_dimer"/>
    <property type="match status" value="1"/>
</dbReference>
<keyword evidence="1" id="KW-0479">Metal-binding</keyword>
<dbReference type="PANTHER" id="PTHR43808:SF17">
    <property type="entry name" value="PEPTIDASE M20"/>
    <property type="match status" value="1"/>
</dbReference>
<dbReference type="SUPFAM" id="SSF53187">
    <property type="entry name" value="Zn-dependent exopeptidases"/>
    <property type="match status" value="1"/>
</dbReference>
<dbReference type="Proteomes" id="UP001465426">
    <property type="component" value="Unassembled WGS sequence"/>
</dbReference>
<comment type="caution">
    <text evidence="4">The sequence shown here is derived from an EMBL/GenBank/DDBJ whole genome shotgun (WGS) entry which is preliminary data.</text>
</comment>
<evidence type="ECO:0000256" key="1">
    <source>
        <dbReference type="ARBA" id="ARBA00022723"/>
    </source>
</evidence>
<evidence type="ECO:0000313" key="5">
    <source>
        <dbReference type="Proteomes" id="UP001465426"/>
    </source>
</evidence>
<organism evidence="4 5">
    <name type="scientific">Niallia hominis</name>
    <dbReference type="NCBI Taxonomy" id="3133173"/>
    <lineage>
        <taxon>Bacteria</taxon>
        <taxon>Bacillati</taxon>
        <taxon>Bacillota</taxon>
        <taxon>Bacilli</taxon>
        <taxon>Bacillales</taxon>
        <taxon>Bacillaceae</taxon>
        <taxon>Niallia</taxon>
    </lineage>
</organism>
<keyword evidence="2" id="KW-0378">Hydrolase</keyword>
<dbReference type="InterPro" id="IPR050072">
    <property type="entry name" value="Peptidase_M20A"/>
</dbReference>
<dbReference type="SUPFAM" id="SSF55031">
    <property type="entry name" value="Bacterial exopeptidase dimerisation domain"/>
    <property type="match status" value="1"/>
</dbReference>